<dbReference type="Proteomes" id="UP000292445">
    <property type="component" value="Unassembled WGS sequence"/>
</dbReference>
<dbReference type="GO" id="GO:0003700">
    <property type="term" value="F:DNA-binding transcription factor activity"/>
    <property type="evidence" value="ECO:0007669"/>
    <property type="project" value="TreeGrafter"/>
</dbReference>
<dbReference type="Pfam" id="PF00440">
    <property type="entry name" value="TetR_N"/>
    <property type="match status" value="1"/>
</dbReference>
<evidence type="ECO:0000256" key="1">
    <source>
        <dbReference type="ARBA" id="ARBA00023015"/>
    </source>
</evidence>
<feature type="DNA-binding region" description="H-T-H motif" evidence="4">
    <location>
        <begin position="34"/>
        <end position="53"/>
    </location>
</feature>
<organism evidence="6 7">
    <name type="scientific">Pigmentiphaga kullae</name>
    <dbReference type="NCBI Taxonomy" id="151784"/>
    <lineage>
        <taxon>Bacteria</taxon>
        <taxon>Pseudomonadati</taxon>
        <taxon>Pseudomonadota</taxon>
        <taxon>Betaproteobacteria</taxon>
        <taxon>Burkholderiales</taxon>
        <taxon>Alcaligenaceae</taxon>
        <taxon>Pigmentiphaga</taxon>
    </lineage>
</organism>
<dbReference type="AlphaFoldDB" id="A0A4V2F454"/>
<protein>
    <submittedName>
        <fullName evidence="6">TetR family transcriptional regulator</fullName>
    </submittedName>
</protein>
<dbReference type="PANTHER" id="PTHR30055">
    <property type="entry name" value="HTH-TYPE TRANSCRIPTIONAL REGULATOR RUTR"/>
    <property type="match status" value="1"/>
</dbReference>
<dbReference type="Gene3D" id="1.10.357.10">
    <property type="entry name" value="Tetracycline Repressor, domain 2"/>
    <property type="match status" value="1"/>
</dbReference>
<dbReference type="RefSeq" id="WP_130357510.1">
    <property type="nucleotide sequence ID" value="NZ_SGXC01000001.1"/>
</dbReference>
<dbReference type="OrthoDB" id="8595767at2"/>
<evidence type="ECO:0000259" key="5">
    <source>
        <dbReference type="PROSITE" id="PS50977"/>
    </source>
</evidence>
<proteinExistence type="predicted"/>
<dbReference type="PRINTS" id="PR00455">
    <property type="entry name" value="HTHTETR"/>
</dbReference>
<evidence type="ECO:0000313" key="7">
    <source>
        <dbReference type="Proteomes" id="UP000292445"/>
    </source>
</evidence>
<dbReference type="SUPFAM" id="SSF46689">
    <property type="entry name" value="Homeodomain-like"/>
    <property type="match status" value="1"/>
</dbReference>
<dbReference type="InterPro" id="IPR036271">
    <property type="entry name" value="Tet_transcr_reg_TetR-rel_C_sf"/>
</dbReference>
<keyword evidence="1" id="KW-0805">Transcription regulation</keyword>
<dbReference type="SUPFAM" id="SSF48498">
    <property type="entry name" value="Tetracyclin repressor-like, C-terminal domain"/>
    <property type="match status" value="1"/>
</dbReference>
<name>A0A4V2F454_9BURK</name>
<dbReference type="PROSITE" id="PS50977">
    <property type="entry name" value="HTH_TETR_2"/>
    <property type="match status" value="1"/>
</dbReference>
<keyword evidence="3" id="KW-0804">Transcription</keyword>
<dbReference type="GO" id="GO:0000976">
    <property type="term" value="F:transcription cis-regulatory region binding"/>
    <property type="evidence" value="ECO:0007669"/>
    <property type="project" value="TreeGrafter"/>
</dbReference>
<sequence>MTKSALPSKRQRTRDHIATVAGGLFERHGYEAVTMEQIAVEAGVVRGTLYNHFAVKEAVLAEWMHARLARDLAPLMQAVMKRKAFASRVAAILDASARWWEEHRPYAAPYIRFRFQQVRDGAGGQASSDMVAAYAALIHAAQQAGEIRNGESPGRLANYLHFLYLSALMAWLEDPKASLRREFARAFDFFLQGASRP</sequence>
<reference evidence="6 7" key="1">
    <citation type="submission" date="2019-02" db="EMBL/GenBank/DDBJ databases">
        <title>Genomic Encyclopedia of Type Strains, Phase IV (KMG-IV): sequencing the most valuable type-strain genomes for metagenomic binning, comparative biology and taxonomic classification.</title>
        <authorList>
            <person name="Goeker M."/>
        </authorList>
    </citation>
    <scope>NUCLEOTIDE SEQUENCE [LARGE SCALE GENOMIC DNA]</scope>
    <source>
        <strain evidence="6 7">K24</strain>
    </source>
</reference>
<accession>A0A4V2F454</accession>
<gene>
    <name evidence="6" type="ORF">EV675_2459</name>
</gene>
<keyword evidence="2 4" id="KW-0238">DNA-binding</keyword>
<keyword evidence="7" id="KW-1185">Reference proteome</keyword>
<evidence type="ECO:0000256" key="2">
    <source>
        <dbReference type="ARBA" id="ARBA00023125"/>
    </source>
</evidence>
<evidence type="ECO:0000313" key="6">
    <source>
        <dbReference type="EMBL" id="RZS86417.1"/>
    </source>
</evidence>
<dbReference type="InterPro" id="IPR050109">
    <property type="entry name" value="HTH-type_TetR-like_transc_reg"/>
</dbReference>
<evidence type="ECO:0000256" key="4">
    <source>
        <dbReference type="PROSITE-ProRule" id="PRU00335"/>
    </source>
</evidence>
<comment type="caution">
    <text evidence="6">The sequence shown here is derived from an EMBL/GenBank/DDBJ whole genome shotgun (WGS) entry which is preliminary data.</text>
</comment>
<dbReference type="InterPro" id="IPR001647">
    <property type="entry name" value="HTH_TetR"/>
</dbReference>
<dbReference type="EMBL" id="SGXC01000001">
    <property type="protein sequence ID" value="RZS86417.1"/>
    <property type="molecule type" value="Genomic_DNA"/>
</dbReference>
<evidence type="ECO:0000256" key="3">
    <source>
        <dbReference type="ARBA" id="ARBA00023163"/>
    </source>
</evidence>
<dbReference type="InterPro" id="IPR009057">
    <property type="entry name" value="Homeodomain-like_sf"/>
</dbReference>
<dbReference type="PANTHER" id="PTHR30055:SF234">
    <property type="entry name" value="HTH-TYPE TRANSCRIPTIONAL REGULATOR BETI"/>
    <property type="match status" value="1"/>
</dbReference>
<feature type="domain" description="HTH tetR-type" evidence="5">
    <location>
        <begin position="11"/>
        <end position="71"/>
    </location>
</feature>